<protein>
    <submittedName>
        <fullName evidence="1">Uncharacterized protein</fullName>
    </submittedName>
</protein>
<proteinExistence type="predicted"/>
<name>M0A7K2_9EURY</name>
<dbReference type="EMBL" id="AOIL01000016">
    <property type="protein sequence ID" value="ELY94750.1"/>
    <property type="molecule type" value="Genomic_DNA"/>
</dbReference>
<dbReference type="PATRIC" id="fig|1230458.4.peg.1081"/>
<evidence type="ECO:0000313" key="2">
    <source>
        <dbReference type="Proteomes" id="UP000011648"/>
    </source>
</evidence>
<comment type="caution">
    <text evidence="1">The sequence shown here is derived from an EMBL/GenBank/DDBJ whole genome shotgun (WGS) entry which is preliminary data.</text>
</comment>
<dbReference type="OrthoDB" id="205692at2157"/>
<accession>M0A7K2</accession>
<dbReference type="AlphaFoldDB" id="M0A7K2"/>
<gene>
    <name evidence="1" type="ORF">C484_05357</name>
</gene>
<dbReference type="RefSeq" id="WP_006824908.1">
    <property type="nucleotide sequence ID" value="NZ_AOIL01000016.1"/>
</dbReference>
<organism evidence="1 2">
    <name type="scientific">Natrialba taiwanensis DSM 12281</name>
    <dbReference type="NCBI Taxonomy" id="1230458"/>
    <lineage>
        <taxon>Archaea</taxon>
        <taxon>Methanobacteriati</taxon>
        <taxon>Methanobacteriota</taxon>
        <taxon>Stenosarchaea group</taxon>
        <taxon>Halobacteria</taxon>
        <taxon>Halobacteriales</taxon>
        <taxon>Natrialbaceae</taxon>
        <taxon>Natrialba</taxon>
    </lineage>
</organism>
<keyword evidence="2" id="KW-1185">Reference proteome</keyword>
<dbReference type="Proteomes" id="UP000011648">
    <property type="component" value="Unassembled WGS sequence"/>
</dbReference>
<reference evidence="1 2" key="1">
    <citation type="journal article" date="2014" name="PLoS Genet.">
        <title>Phylogenetically driven sequencing of extremely halophilic archaea reveals strategies for static and dynamic osmo-response.</title>
        <authorList>
            <person name="Becker E.A."/>
            <person name="Seitzer P.M."/>
            <person name="Tritt A."/>
            <person name="Larsen D."/>
            <person name="Krusor M."/>
            <person name="Yao A.I."/>
            <person name="Wu D."/>
            <person name="Madern D."/>
            <person name="Eisen J.A."/>
            <person name="Darling A.E."/>
            <person name="Facciotti M.T."/>
        </authorList>
    </citation>
    <scope>NUCLEOTIDE SEQUENCE [LARGE SCALE GENOMIC DNA]</scope>
    <source>
        <strain evidence="1 2">DSM 12281</strain>
    </source>
</reference>
<evidence type="ECO:0000313" key="1">
    <source>
        <dbReference type="EMBL" id="ELY94750.1"/>
    </source>
</evidence>
<sequence length="52" mass="5977">MDDSEVRIDHPERLCDAIIGILDELEDEAVIDEERAAELRSEIYRSVDTTET</sequence>